<name>A0A8S0QZH1_OLEEU</name>
<keyword evidence="2" id="KW-1185">Reference proteome</keyword>
<gene>
    <name evidence="1" type="ORF">OLEA9_A001940</name>
</gene>
<accession>A0A8S0QZH1</accession>
<evidence type="ECO:0000313" key="2">
    <source>
        <dbReference type="Proteomes" id="UP000594638"/>
    </source>
</evidence>
<reference evidence="1 2" key="1">
    <citation type="submission" date="2019-12" db="EMBL/GenBank/DDBJ databases">
        <authorList>
            <person name="Alioto T."/>
            <person name="Alioto T."/>
            <person name="Gomez Garrido J."/>
        </authorList>
    </citation>
    <scope>NUCLEOTIDE SEQUENCE [LARGE SCALE GENOMIC DNA]</scope>
</reference>
<dbReference type="Proteomes" id="UP000594638">
    <property type="component" value="Unassembled WGS sequence"/>
</dbReference>
<comment type="caution">
    <text evidence="1">The sequence shown here is derived from an EMBL/GenBank/DDBJ whole genome shotgun (WGS) entry which is preliminary data.</text>
</comment>
<evidence type="ECO:0000313" key="1">
    <source>
        <dbReference type="EMBL" id="CAA2971526.1"/>
    </source>
</evidence>
<sequence>MAVIVWARAIGDSGQRPWVSPKPPELDEKFCVSGATQADNRYAIPIDWGGL</sequence>
<dbReference type="AlphaFoldDB" id="A0A8S0QZH1"/>
<dbReference type="EMBL" id="CACTIH010002016">
    <property type="protein sequence ID" value="CAA2971526.1"/>
    <property type="molecule type" value="Genomic_DNA"/>
</dbReference>
<organism evidence="1 2">
    <name type="scientific">Olea europaea subsp. europaea</name>
    <dbReference type="NCBI Taxonomy" id="158383"/>
    <lineage>
        <taxon>Eukaryota</taxon>
        <taxon>Viridiplantae</taxon>
        <taxon>Streptophyta</taxon>
        <taxon>Embryophyta</taxon>
        <taxon>Tracheophyta</taxon>
        <taxon>Spermatophyta</taxon>
        <taxon>Magnoliopsida</taxon>
        <taxon>eudicotyledons</taxon>
        <taxon>Gunneridae</taxon>
        <taxon>Pentapetalae</taxon>
        <taxon>asterids</taxon>
        <taxon>lamiids</taxon>
        <taxon>Lamiales</taxon>
        <taxon>Oleaceae</taxon>
        <taxon>Oleeae</taxon>
        <taxon>Olea</taxon>
    </lineage>
</organism>
<protein>
    <submittedName>
        <fullName evidence="1">Uncharacterized protein</fullName>
    </submittedName>
</protein>
<proteinExistence type="predicted"/>
<dbReference type="Gramene" id="OE9A001940T1">
    <property type="protein sequence ID" value="OE9A001940C1"/>
    <property type="gene ID" value="OE9A001940"/>
</dbReference>